<dbReference type="EMBL" id="JAAQPH010000014">
    <property type="protein sequence ID" value="NIA70524.1"/>
    <property type="molecule type" value="Genomic_DNA"/>
</dbReference>
<reference evidence="1" key="1">
    <citation type="submission" date="2020-03" db="EMBL/GenBank/DDBJ databases">
        <title>Genome of Pelagibius litoralis DSM 21314T.</title>
        <authorList>
            <person name="Wang G."/>
        </authorList>
    </citation>
    <scope>NUCLEOTIDE SEQUENCE</scope>
    <source>
        <strain evidence="1">DSM 21314</strain>
    </source>
</reference>
<dbReference type="AlphaFoldDB" id="A0A967EZZ8"/>
<evidence type="ECO:0000313" key="1">
    <source>
        <dbReference type="EMBL" id="NIA70524.1"/>
    </source>
</evidence>
<sequence>MPFTRIALKKGKSPEYRRTLMEQIYLAMRQTIGIPENDRFATITELEADNFNNSGDYAGIDRSGDVVFVQITLNAGRTVEKKKALYAEIAERLKTDPGVRPEDVVISLLEVEKEDWSLGNGVAQYA</sequence>
<keyword evidence="2" id="KW-1185">Reference proteome</keyword>
<dbReference type="InterPro" id="IPR037479">
    <property type="entry name" value="Tauto_MSAD"/>
</dbReference>
<dbReference type="InterPro" id="IPR014347">
    <property type="entry name" value="Tautomerase/MIF_sf"/>
</dbReference>
<gene>
    <name evidence="1" type="ORF">HBA54_18165</name>
</gene>
<dbReference type="RefSeq" id="WP_167227211.1">
    <property type="nucleotide sequence ID" value="NZ_JAAQPH010000014.1"/>
</dbReference>
<accession>A0A967EZZ8</accession>
<dbReference type="Gene3D" id="3.30.429.10">
    <property type="entry name" value="Macrophage Migration Inhibitory Factor"/>
    <property type="match status" value="1"/>
</dbReference>
<proteinExistence type="predicted"/>
<organism evidence="1 2">
    <name type="scientific">Pelagibius litoralis</name>
    <dbReference type="NCBI Taxonomy" id="374515"/>
    <lineage>
        <taxon>Bacteria</taxon>
        <taxon>Pseudomonadati</taxon>
        <taxon>Pseudomonadota</taxon>
        <taxon>Alphaproteobacteria</taxon>
        <taxon>Rhodospirillales</taxon>
        <taxon>Rhodovibrionaceae</taxon>
        <taxon>Pelagibius</taxon>
    </lineage>
</organism>
<comment type="caution">
    <text evidence="1">The sequence shown here is derived from an EMBL/GenBank/DDBJ whole genome shotgun (WGS) entry which is preliminary data.</text>
</comment>
<dbReference type="PANTHER" id="PTHR38460:SF1">
    <property type="entry name" value="TAUTOMERASE YOLI-RELATED"/>
    <property type="match status" value="1"/>
</dbReference>
<dbReference type="Proteomes" id="UP000761264">
    <property type="component" value="Unassembled WGS sequence"/>
</dbReference>
<dbReference type="SUPFAM" id="SSF55331">
    <property type="entry name" value="Tautomerase/MIF"/>
    <property type="match status" value="1"/>
</dbReference>
<name>A0A967EZZ8_9PROT</name>
<protein>
    <submittedName>
        <fullName evidence="1">Tautomerase family protein</fullName>
    </submittedName>
</protein>
<evidence type="ECO:0000313" key="2">
    <source>
        <dbReference type="Proteomes" id="UP000761264"/>
    </source>
</evidence>
<dbReference type="Pfam" id="PF14552">
    <property type="entry name" value="Tautomerase_2"/>
    <property type="match status" value="1"/>
</dbReference>
<dbReference type="PANTHER" id="PTHR38460">
    <property type="entry name" value="TAUTOMERASE YOLI-RELATED"/>
    <property type="match status" value="1"/>
</dbReference>